<dbReference type="Proteomes" id="UP000789941">
    <property type="component" value="Unassembled WGS sequence"/>
</dbReference>
<name>A0A5E4LPS4_9ARCH</name>
<sequence length="384" mass="43547">MDRAIFLLLLFSLSFAVPACPAYPYKDYVTSYTAPVKPPDTLLQYCNWNLGEICLLSNAFNTTDDKKLFIGESIANDSFAQIWQWNQNIKFGKYPPNTSKSSTNIKDAWVSIAYLNPSVYDNGVYRITNSSLPLIKQNFTFVVDTRKLSGDCKDTFRICGYSYTINLQNTSSSLTATMNVKSEYMVDRYHLVTHCDLTGCWVTCDYYRTDDHKDSLSVSDSKKINVTKFNPTSNYSLAAYYNGLLEVLVNANDSNILFQIGNSSFYKTNYLYRIRNESGPYNILIKEVIPNNKTSTYGLSILEQNNSSFRILAPYSYNCSLTISNYFTSKMISGCNISNLSNSSTKPQIIPVKPKFFDQLFTIACLTVVAYILHLIVKRSMKNA</sequence>
<organism evidence="2 3">
    <name type="scientific">Candidatus Bilamarchaeum dharawalense</name>
    <dbReference type="NCBI Taxonomy" id="2885759"/>
    <lineage>
        <taxon>Archaea</taxon>
        <taxon>Candidatus Micrarchaeota</taxon>
        <taxon>Candidatus Micrarchaeia</taxon>
        <taxon>Candidatus Anstonellales</taxon>
        <taxon>Candidatus Bilamarchaeaceae</taxon>
        <taxon>Candidatus Bilamarchaeum</taxon>
    </lineage>
</organism>
<keyword evidence="1" id="KW-1133">Transmembrane helix</keyword>
<keyword evidence="1" id="KW-0472">Membrane</keyword>
<evidence type="ECO:0000313" key="2">
    <source>
        <dbReference type="EMBL" id="VVC03108.1"/>
    </source>
</evidence>
<evidence type="ECO:0000256" key="1">
    <source>
        <dbReference type="SAM" id="Phobius"/>
    </source>
</evidence>
<evidence type="ECO:0000313" key="3">
    <source>
        <dbReference type="Proteomes" id="UP000789941"/>
    </source>
</evidence>
<feature type="transmembrane region" description="Helical" evidence="1">
    <location>
        <begin position="356"/>
        <end position="377"/>
    </location>
</feature>
<proteinExistence type="predicted"/>
<dbReference type="AlphaFoldDB" id="A0A5E4LPS4"/>
<dbReference type="EMBL" id="CABMJJ010000006">
    <property type="protein sequence ID" value="VVC03108.1"/>
    <property type="molecule type" value="Genomic_DNA"/>
</dbReference>
<accession>A0A5E4LPS4</accession>
<comment type="caution">
    <text evidence="2">The sequence shown here is derived from an EMBL/GenBank/DDBJ whole genome shotgun (WGS) entry which is preliminary data.</text>
</comment>
<protein>
    <submittedName>
        <fullName evidence="2">Uncharacterized protein</fullName>
    </submittedName>
</protein>
<keyword evidence="1" id="KW-0812">Transmembrane</keyword>
<gene>
    <name evidence="2" type="ORF">LFW2832_00183</name>
</gene>
<reference evidence="2 3" key="1">
    <citation type="submission" date="2019-08" db="EMBL/GenBank/DDBJ databases">
        <authorList>
            <person name="Vazquez-Campos X."/>
        </authorList>
    </citation>
    <scope>NUCLEOTIDE SEQUENCE [LARGE SCALE GENOMIC DNA]</scope>
    <source>
        <strain evidence="2">LFW-283_2</strain>
    </source>
</reference>